<feature type="compositionally biased region" description="Basic and acidic residues" evidence="3">
    <location>
        <begin position="1493"/>
        <end position="1508"/>
    </location>
</feature>
<proteinExistence type="inferred from homology"/>
<feature type="compositionally biased region" description="Low complexity" evidence="3">
    <location>
        <begin position="1362"/>
        <end position="1381"/>
    </location>
</feature>
<feature type="compositionally biased region" description="Polar residues" evidence="3">
    <location>
        <begin position="521"/>
        <end position="536"/>
    </location>
</feature>
<reference evidence="5 6" key="1">
    <citation type="submission" date="2020-04" db="EMBL/GenBank/DDBJ databases">
        <title>Chromosome-level genome assembly of a cyprinid fish Onychostoma macrolepis by integration of Nanopore Sequencing, Bionano and Hi-C technology.</title>
        <authorList>
            <person name="Wang D."/>
        </authorList>
    </citation>
    <scope>NUCLEOTIDE SEQUENCE [LARGE SCALE GENOMIC DNA]</scope>
    <source>
        <strain evidence="5">SWU-2019</strain>
        <tissue evidence="5">Muscle</tissue>
    </source>
</reference>
<feature type="compositionally biased region" description="Polar residues" evidence="3">
    <location>
        <begin position="1113"/>
        <end position="1128"/>
    </location>
</feature>
<dbReference type="InterPro" id="IPR011024">
    <property type="entry name" value="G_crystallin-like"/>
</dbReference>
<feature type="domain" description="Beta/gamma crystallin 'Greek key'" evidence="4">
    <location>
        <begin position="2261"/>
        <end position="2311"/>
    </location>
</feature>
<protein>
    <recommendedName>
        <fullName evidence="4">Beta/gamma crystallin 'Greek key' domain-containing protein</fullName>
    </recommendedName>
</protein>
<feature type="compositionally biased region" description="Basic and acidic residues" evidence="3">
    <location>
        <begin position="593"/>
        <end position="607"/>
    </location>
</feature>
<dbReference type="PANTHER" id="PTHR11818:SF2">
    <property type="entry name" value="BETA_GAMMA CRYSTALLIN DOMAIN-CONTAINING PROTEIN 1"/>
    <property type="match status" value="1"/>
</dbReference>
<dbReference type="Pfam" id="PF00030">
    <property type="entry name" value="Crystall"/>
    <property type="match status" value="6"/>
</dbReference>
<feature type="compositionally biased region" description="Polar residues" evidence="3">
    <location>
        <begin position="1078"/>
        <end position="1106"/>
    </location>
</feature>
<feature type="compositionally biased region" description="Basic residues" evidence="3">
    <location>
        <begin position="204"/>
        <end position="214"/>
    </location>
</feature>
<dbReference type="InterPro" id="IPR035992">
    <property type="entry name" value="Ricin_B-like_lectins"/>
</dbReference>
<feature type="domain" description="Beta/gamma crystallin 'Greek key'" evidence="4">
    <location>
        <begin position="2734"/>
        <end position="2775"/>
    </location>
</feature>
<feature type="compositionally biased region" description="Polar residues" evidence="3">
    <location>
        <begin position="1392"/>
        <end position="1403"/>
    </location>
</feature>
<feature type="compositionally biased region" description="Basic and acidic residues" evidence="3">
    <location>
        <begin position="554"/>
        <end position="570"/>
    </location>
</feature>
<dbReference type="Proteomes" id="UP000579812">
    <property type="component" value="Unassembled WGS sequence"/>
</dbReference>
<feature type="compositionally biased region" description="Low complexity" evidence="3">
    <location>
        <begin position="2033"/>
        <end position="2048"/>
    </location>
</feature>
<feature type="domain" description="Beta/gamma crystallin 'Greek key'" evidence="4">
    <location>
        <begin position="2221"/>
        <end position="2260"/>
    </location>
</feature>
<dbReference type="PRINTS" id="PR01367">
    <property type="entry name" value="BGCRYSTALLIN"/>
</dbReference>
<organism evidence="5 6">
    <name type="scientific">Onychostoma macrolepis</name>
    <dbReference type="NCBI Taxonomy" id="369639"/>
    <lineage>
        <taxon>Eukaryota</taxon>
        <taxon>Metazoa</taxon>
        <taxon>Chordata</taxon>
        <taxon>Craniata</taxon>
        <taxon>Vertebrata</taxon>
        <taxon>Euteleostomi</taxon>
        <taxon>Actinopterygii</taxon>
        <taxon>Neopterygii</taxon>
        <taxon>Teleostei</taxon>
        <taxon>Ostariophysi</taxon>
        <taxon>Cypriniformes</taxon>
        <taxon>Cyprinidae</taxon>
        <taxon>Acrossocheilinae</taxon>
        <taxon>Onychostoma</taxon>
    </lineage>
</organism>
<feature type="compositionally biased region" description="Polar residues" evidence="3">
    <location>
        <begin position="1482"/>
        <end position="1492"/>
    </location>
</feature>
<feature type="compositionally biased region" description="Basic and acidic residues" evidence="3">
    <location>
        <begin position="742"/>
        <end position="756"/>
    </location>
</feature>
<feature type="compositionally biased region" description="Low complexity" evidence="3">
    <location>
        <begin position="1914"/>
        <end position="1927"/>
    </location>
</feature>
<feature type="compositionally biased region" description="Low complexity" evidence="3">
    <location>
        <begin position="1696"/>
        <end position="1720"/>
    </location>
</feature>
<feature type="region of interest" description="Disordered" evidence="3">
    <location>
        <begin position="1901"/>
        <end position="2076"/>
    </location>
</feature>
<feature type="compositionally biased region" description="Basic and acidic residues" evidence="3">
    <location>
        <begin position="2062"/>
        <end position="2076"/>
    </location>
</feature>
<feature type="domain" description="Beta/gamma crystallin 'Greek key'" evidence="4">
    <location>
        <begin position="2412"/>
        <end position="2461"/>
    </location>
</feature>
<name>A0A7J6D766_9TELE</name>
<feature type="compositionally biased region" description="Polar residues" evidence="3">
    <location>
        <begin position="2049"/>
        <end position="2058"/>
    </location>
</feature>
<feature type="compositionally biased region" description="Basic and acidic residues" evidence="3">
    <location>
        <begin position="819"/>
        <end position="830"/>
    </location>
</feature>
<dbReference type="PROSITE" id="PS50915">
    <property type="entry name" value="CRYSTALLIN_BETA_GAMMA"/>
    <property type="match status" value="7"/>
</dbReference>
<feature type="compositionally biased region" description="Polar residues" evidence="3">
    <location>
        <begin position="1457"/>
        <end position="1469"/>
    </location>
</feature>
<feature type="compositionally biased region" description="Basic and acidic residues" evidence="3">
    <location>
        <begin position="1654"/>
        <end position="1668"/>
    </location>
</feature>
<dbReference type="Gene3D" id="2.60.20.10">
    <property type="entry name" value="Crystallins"/>
    <property type="match status" value="6"/>
</dbReference>
<feature type="compositionally biased region" description="Basic residues" evidence="3">
    <location>
        <begin position="176"/>
        <end position="186"/>
    </location>
</feature>
<feature type="compositionally biased region" description="Polar residues" evidence="3">
    <location>
        <begin position="1586"/>
        <end position="1623"/>
    </location>
</feature>
<dbReference type="SMART" id="SM00247">
    <property type="entry name" value="XTALbg"/>
    <property type="match status" value="6"/>
</dbReference>
<feature type="compositionally biased region" description="Polar residues" evidence="3">
    <location>
        <begin position="1957"/>
        <end position="1967"/>
    </location>
</feature>
<feature type="compositionally biased region" description="Polar residues" evidence="3">
    <location>
        <begin position="1991"/>
        <end position="2011"/>
    </location>
</feature>
<dbReference type="PANTHER" id="PTHR11818">
    <property type="entry name" value="BETA/GAMMA CRYSTALLIN"/>
    <property type="match status" value="1"/>
</dbReference>
<dbReference type="SUPFAM" id="SSF49695">
    <property type="entry name" value="gamma-Crystallin-like"/>
    <property type="match status" value="3"/>
</dbReference>
<sequence length="2910" mass="314080">MRLFRRQLNELKLRSGEDLPVKAVQGLCLLVAQTVPCHLDRISASRNRICAVKTAAVAQQSSYLSCSLCSQRSTCSSNSRRNALTQDQLISEQVLLLTLWIMAESPPEHSPGVLSRIGSWLSWGWGSPVSSGDDRTSQTQQEEAPEEDHGEDETHGPSLGESDPAETSPTLDWNAKHLRLSKKNQRSRSFERRRPPERFDQMGRRRSGRRRRSSHRDGGGGKSPTNPQPGSPEATSLTSGPRMTCADSASEETGKSLPEASGAEAPNSGDHEDVFQAEWAQAHLSEDADSDSLVQAALVYTDMDEERVVRLTESSESKRRSIKVSHSEVVFAKKVVVASEEQKEDQTVTFKDTKRLRSDERARFPEDKVDGTSVKSKGRIADKINLFERGATNAVSSSTNLRHLDISPARNVASRLFTERAGTRSSSAPPNQTVKERAMNFNAGQRGEEKLTLPSGRTLNEGHSKTAEISCSGGFEKSTAKTDTSGELKVKSKPHLNIAHLHYRSTSDSNIGNKELDSLPMVSSPTDETPQVKSPNRTSSRSKRRRGKELLSPTKEEMGQGKQEVKDKPLVDIVKTTEQYSDKERPNSAWEAVSKKPEVPPRLEKATEIMQSIKKKSDSKSPDVDTKVPKEMKSSSNEEKTEWTEIDSKTEEKQRNINRKQPVQERSEGEGQRNRDVIVNTLFGESGKPDPSVTKEEKPPSPEDLKEASSKDSFEPANNSAAASRKDAMRNRGSETDTLVLPEEKAENTTESDPKRPSKTNQKSSEKHHLAEITSQNEKNNLVTEKTETHKHSTEVSTSKPTEQNVEEGITTKTTKQGKSKDTSAVRQEDTIMATSEGMATIISPPTEGGGPKRDGPPLQNQSESGEEQKTQAVSNKRDLQQPSTDTKQGGTKETQSKITSTEMTSIVNGDIRSVQVSDGLKQSGENTLGSSLENTLPEISSNNDNLPLSSAKKKPTSLSSKAIEASAEQSGQVTTKPASTDDTAYSHNKNITLSNSANRKTTNEKITSPYTSTNEKTSTLPASAKEKTTGLSASITETISATSGSSDDKNKPPPASTDETISALPAPTNEKAMPPTASANEETTPPTASANEKTTPPTASANEQTKPPKPSANEQTTPPTASANEQTKPPKPSVNEQTTPPTASANEKTTPPTASANEKTTPPTASANEKTTPPTASASDKTTPPTASANEKTTPPTASASEKTTPPTGSASEKTTPPTGSASEKTTPPTASASEKTTPPTGSASEKTTPPTGSASEKTTPPTGSASEKTTPPTGSASEKTTPPTTSASEKTTPPTTSASEKTTPPTASASEKTMPPTGSTNETISTSLASSDDKNNPPPASANEKNTTPSESTSKRTTKQETTTPQASTNDTTSTLTASTKEKTTPPPASTTETMSATLGSSEDKSKPPAQAASTNETVSALPDSANEKTTPPTASTNEKKGTTSEPANKRTTNEETTSPQASANETISEKKTAPPPASTAETISATLGSNDDKNKPPPASTDEKTISSLDSTNERTTPPPASNNETISTLPGLDNDKTTPPTASANEKTTPPTASANKKAKPLPAPTIETTSTLSGSGDDKTTPPSILTNDKTTPPSATTKENVAPQPASTNPPISIDITTKNERTTPLPVSSAFPLNTISGDNITPLPSSKEKTISPPDYESRKATPSPEKPSGPDVSAKETPSTRKKKFLLKPFLLPEIPSAPGSSSQSRDSPSSWLDVDHQRPMKKKLLIPDPKLSSSVSETNLLNTSGKFDPDDFIANVKRLAMPFNLPLRKHNKHRLQAPPFAMPAIKEDRFEKPFYPEEFQHGLRRRREFILDLPPSSKSKSQAAEVKKAEIKPKRESILTRSLIFQRASKESEKEEEEKEEGSEEKTTELPKAKSRLERCSIVSILRSPSKGKRMEFLSPTECPSDGLLSPSDDSGSTAPPQSQLAPTTEPPKLVPVEETLAKNDSHGTPSGSQVTLKPSKDIGPALTPDLKTALRDPTVTMFTDTNSPSPPDGSQISSQVVLKPTKDIGPTPTPDLKTTSGDPPITTLTDTNTPLTPSHTQSGSQDVLNPIKDDGPAMRPDLKTTTREPTVTMFTDATASLPLNGTQTGSDVVLRPDRPTLKTTTVDANATPPHPSFDDVKLPSFLEKILPKEPENAQPSNKINPLVARESASIPGLVDLNKAVDVADGKIPEVTIPPAPVVPAAQIPQAKPQRELPNIPAARGIHQRPGKVVIFEHHQFSGHSFEFYRDQPDATYMQLSSVISIKVVRGCWILYEKPGFEGRCIALEEEGVTKLPNQWAEEGEKKTSAPVVIGSIRLAIRDYTPPRIELFTEPAGRGRSSVFLDDTEEVGSFSRPQSTGSIKVHSGLWLVYSDPGFQGLLAVLEAGEYPFPEDWGFSSPVVCSLRPLRMGALKVEKPNAVKAVLYEKAGLEGRCVEVQGDVFSFARTETDPSDPDNHRLNCVESLKILGGLWVGYDGEGFEGQQFILEEGEYLDWTDWGGTGEKLLSLRPVFMDFSSPHMKMFSEPDFSERGVSIDLLGPLDNAMNTRYGPQTRSIEVLAGVWVAFEGPGFEGQQYVLEKGLYGSPEDWGSSHDRICSAVPVILENLENSCHFQIELFSESGFGGKSVLQDSQSPTIPGGFSVRSCRVHVGSWLAFSGEGFSDRQCVLEEGFYPDLRSMGFSEPDSSVLSLQPTGIELSVPALLLFERSGLRGRRTLLKSASVNLQITHSCSRVSSVLVLGGMWVLYEDHNFRGSQFLLKPGAVPDWPKLSSWLRIGSLQPLMQKQVHFRLRSKEAGLLMTVSGSLDDIKLMRIQVSEETGGAEQIWTYQDGQLQCKCLPDVCVDVSSGVLVSGSRAVLSAEAPQQLWSITSAGVIRSHAKPELVLEVKGGQQFDKHQIIVNEFHPDKLNQRWSLEIL</sequence>
<dbReference type="PROSITE" id="PS50231">
    <property type="entry name" value="RICIN_B_LECTIN"/>
    <property type="match status" value="1"/>
</dbReference>
<dbReference type="InterPro" id="IPR001064">
    <property type="entry name" value="Beta/gamma_crystallin"/>
</dbReference>
<dbReference type="InterPro" id="IPR000772">
    <property type="entry name" value="Ricin_B_lectin"/>
</dbReference>
<dbReference type="InterPro" id="IPR050252">
    <property type="entry name" value="Beta/Gamma-Crystallin"/>
</dbReference>
<accession>A0A7J6D766</accession>
<feature type="compositionally biased region" description="Polar residues" evidence="3">
    <location>
        <begin position="1509"/>
        <end position="1532"/>
    </location>
</feature>
<feature type="compositionally biased region" description="Polar residues" evidence="3">
    <location>
        <begin position="1741"/>
        <end position="1755"/>
    </location>
</feature>
<feature type="region of interest" description="Disordered" evidence="3">
    <location>
        <begin position="128"/>
        <end position="291"/>
    </location>
</feature>
<dbReference type="Pfam" id="PF00652">
    <property type="entry name" value="Ricin_B_lectin"/>
    <property type="match status" value="1"/>
</dbReference>
<feature type="region of interest" description="Disordered" evidence="3">
    <location>
        <begin position="1852"/>
        <end position="1884"/>
    </location>
</feature>
<feature type="domain" description="Beta/gamma crystallin 'Greek key'" evidence="4">
    <location>
        <begin position="2553"/>
        <end position="2596"/>
    </location>
</feature>
<feature type="compositionally biased region" description="Polar residues" evidence="3">
    <location>
        <begin position="1430"/>
        <end position="1439"/>
    </location>
</feature>
<feature type="domain" description="Beta/gamma crystallin 'Greek key'" evidence="4">
    <location>
        <begin position="2358"/>
        <end position="2400"/>
    </location>
</feature>
<feature type="compositionally biased region" description="Polar residues" evidence="3">
    <location>
        <begin position="1928"/>
        <end position="1937"/>
    </location>
</feature>
<feature type="compositionally biased region" description="Basic and acidic residues" evidence="3">
    <location>
        <begin position="693"/>
        <end position="714"/>
    </location>
</feature>
<dbReference type="EMBL" id="JAAMOB010000004">
    <property type="protein sequence ID" value="KAF4114992.1"/>
    <property type="molecule type" value="Genomic_DNA"/>
</dbReference>
<feature type="domain" description="Beta/gamma crystallin 'Greek key'" evidence="4">
    <location>
        <begin position="2462"/>
        <end position="2504"/>
    </location>
</feature>
<comment type="similarity">
    <text evidence="1">Belongs to the beta/gamma-crystallin family.</text>
</comment>
<feature type="compositionally biased region" description="Low complexity" evidence="3">
    <location>
        <begin position="1033"/>
        <end position="1046"/>
    </location>
</feature>
<feature type="compositionally biased region" description="Polar residues" evidence="3">
    <location>
        <begin position="1135"/>
        <end position="1332"/>
    </location>
</feature>
<feature type="compositionally biased region" description="Basic and acidic residues" evidence="3">
    <location>
        <begin position="615"/>
        <end position="655"/>
    </location>
</feature>
<evidence type="ECO:0000313" key="5">
    <source>
        <dbReference type="EMBL" id="KAF4114992.1"/>
    </source>
</evidence>
<dbReference type="Gene3D" id="2.80.10.50">
    <property type="match status" value="1"/>
</dbReference>
<keyword evidence="2" id="KW-0677">Repeat</keyword>
<feature type="compositionally biased region" description="Polar residues" evidence="3">
    <location>
        <begin position="1638"/>
        <end position="1652"/>
    </location>
</feature>
<evidence type="ECO:0000313" key="6">
    <source>
        <dbReference type="Proteomes" id="UP000579812"/>
    </source>
</evidence>
<evidence type="ECO:0000256" key="1">
    <source>
        <dbReference type="ARBA" id="ARBA00009646"/>
    </source>
</evidence>
<feature type="compositionally biased region" description="Basic and acidic residues" evidence="3">
    <location>
        <begin position="188"/>
        <end position="203"/>
    </location>
</feature>
<feature type="compositionally biased region" description="Polar residues" evidence="3">
    <location>
        <begin position="924"/>
        <end position="949"/>
    </location>
</feature>
<dbReference type="SUPFAM" id="SSF50370">
    <property type="entry name" value="Ricin B-like lectins"/>
    <property type="match status" value="1"/>
</dbReference>
<feature type="compositionally biased region" description="Basic and acidic residues" evidence="3">
    <location>
        <begin position="1874"/>
        <end position="1884"/>
    </location>
</feature>
<feature type="region of interest" description="Disordered" evidence="3">
    <location>
        <begin position="444"/>
        <end position="1757"/>
    </location>
</feature>
<evidence type="ECO:0000256" key="2">
    <source>
        <dbReference type="ARBA" id="ARBA00022737"/>
    </source>
</evidence>
<gene>
    <name evidence="5" type="ORF">G5714_005215</name>
</gene>
<feature type="compositionally biased region" description="Basic and acidic residues" evidence="3">
    <location>
        <begin position="662"/>
        <end position="676"/>
    </location>
</feature>
<feature type="compositionally biased region" description="Polar residues" evidence="3">
    <location>
        <begin position="871"/>
        <end position="908"/>
    </location>
</feature>
<feature type="compositionally biased region" description="Acidic residues" evidence="3">
    <location>
        <begin position="1864"/>
        <end position="1873"/>
    </location>
</feature>
<feature type="compositionally biased region" description="Polar residues" evidence="3">
    <location>
        <begin position="1541"/>
        <end position="1559"/>
    </location>
</feature>
<feature type="compositionally biased region" description="Basic and acidic residues" evidence="3">
    <location>
        <begin position="1440"/>
        <end position="1456"/>
    </location>
</feature>
<feature type="compositionally biased region" description="Basic and acidic residues" evidence="3">
    <location>
        <begin position="785"/>
        <end position="794"/>
    </location>
</feature>
<evidence type="ECO:0000259" key="4">
    <source>
        <dbReference type="PROSITE" id="PS50915"/>
    </source>
</evidence>
<feature type="compositionally biased region" description="Polar residues" evidence="3">
    <location>
        <begin position="773"/>
        <end position="783"/>
    </location>
</feature>
<comment type="caution">
    <text evidence="5">The sequence shown here is derived from an EMBL/GenBank/DDBJ whole genome shotgun (WGS) entry which is preliminary data.</text>
</comment>
<feature type="compositionally biased region" description="Basic and acidic residues" evidence="3">
    <location>
        <begin position="724"/>
        <end position="735"/>
    </location>
</feature>
<evidence type="ECO:0000256" key="3">
    <source>
        <dbReference type="SAM" id="MobiDB-lite"/>
    </source>
</evidence>
<keyword evidence="6" id="KW-1185">Reference proteome</keyword>
<feature type="compositionally biased region" description="Basic and acidic residues" evidence="3">
    <location>
        <begin position="478"/>
        <end position="490"/>
    </location>
</feature>
<feature type="compositionally biased region" description="Polar residues" evidence="3">
    <location>
        <begin position="968"/>
        <end position="1022"/>
    </location>
</feature>
<dbReference type="SMART" id="SM00458">
    <property type="entry name" value="RICIN"/>
    <property type="match status" value="1"/>
</dbReference>